<dbReference type="Proteomes" id="UP000031623">
    <property type="component" value="Chromosome"/>
</dbReference>
<dbReference type="HOGENOM" id="CLU_2439843_0_0_6"/>
<gene>
    <name evidence="1" type="ORF">THII_1792</name>
</gene>
<evidence type="ECO:0000313" key="2">
    <source>
        <dbReference type="Proteomes" id="UP000031623"/>
    </source>
</evidence>
<name>A0A090AG38_9GAMM</name>
<keyword evidence="2" id="KW-1185">Reference proteome</keyword>
<dbReference type="AlphaFoldDB" id="A0A090AG38"/>
<proteinExistence type="predicted"/>
<organism evidence="1 2">
    <name type="scientific">Thioploca ingrica</name>
    <dbReference type="NCBI Taxonomy" id="40754"/>
    <lineage>
        <taxon>Bacteria</taxon>
        <taxon>Pseudomonadati</taxon>
        <taxon>Pseudomonadota</taxon>
        <taxon>Gammaproteobacteria</taxon>
        <taxon>Thiotrichales</taxon>
        <taxon>Thiotrichaceae</taxon>
        <taxon>Thioploca</taxon>
    </lineage>
</organism>
<reference evidence="1" key="1">
    <citation type="journal article" date="2014" name="ISME J.">
        <title>Ecophysiology of Thioploca ingrica as revealed by the complete genome sequence supplemented with proteomic evidence.</title>
        <authorList>
            <person name="Kojima H."/>
            <person name="Ogura Y."/>
            <person name="Yamamoto N."/>
            <person name="Togashi T."/>
            <person name="Mori H."/>
            <person name="Watanabe T."/>
            <person name="Nemoto F."/>
            <person name="Kurokawa K."/>
            <person name="Hayashi T."/>
            <person name="Fukui M."/>
        </authorList>
    </citation>
    <scope>NUCLEOTIDE SEQUENCE [LARGE SCALE GENOMIC DNA]</scope>
</reference>
<accession>A0A090AG38</accession>
<dbReference type="EMBL" id="AP014633">
    <property type="protein sequence ID" value="BAP56089.1"/>
    <property type="molecule type" value="Genomic_DNA"/>
</dbReference>
<dbReference type="OrthoDB" id="455352at2"/>
<protein>
    <submittedName>
        <fullName evidence="1">Transposase family protein</fullName>
    </submittedName>
</protein>
<evidence type="ECO:0000313" key="1">
    <source>
        <dbReference type="EMBL" id="BAP56089.1"/>
    </source>
</evidence>
<dbReference type="KEGG" id="tig:THII_1792"/>
<sequence>MSLSPNSLEALDKRLQPPQGFENYEDIQVWLEETYGVKLYYSTLHGIVHPRLKVSPKVVRPQSANRDESKAIDFEKTSLTVKSDGGSLSF</sequence>